<dbReference type="Pfam" id="PF06240">
    <property type="entry name" value="COXG"/>
    <property type="match status" value="1"/>
</dbReference>
<dbReference type="KEGG" id="bgv:CAL12_14740"/>
<reference evidence="2 3" key="1">
    <citation type="submission" date="2017-05" db="EMBL/GenBank/DDBJ databases">
        <title>Complete and WGS of Bordetella genogroups.</title>
        <authorList>
            <person name="Spilker T."/>
            <person name="LiPuma J."/>
        </authorList>
    </citation>
    <scope>NUCLEOTIDE SEQUENCE [LARGE SCALE GENOMIC DNA]</scope>
    <source>
        <strain evidence="2 3">AU19157</strain>
    </source>
</reference>
<keyword evidence="3" id="KW-1185">Reference proteome</keyword>
<dbReference type="SUPFAM" id="SSF55961">
    <property type="entry name" value="Bet v1-like"/>
    <property type="match status" value="1"/>
</dbReference>
<dbReference type="PANTHER" id="PTHR38588">
    <property type="entry name" value="BLL0334 PROTEIN"/>
    <property type="match status" value="1"/>
</dbReference>
<evidence type="ECO:0000256" key="1">
    <source>
        <dbReference type="SAM" id="Phobius"/>
    </source>
</evidence>
<gene>
    <name evidence="2" type="ORF">CAL12_14740</name>
</gene>
<keyword evidence="1" id="KW-1133">Transmembrane helix</keyword>
<sequence length="205" mass="21391">MLIEGSKTLATDRATVWRMLADADFLRATIPDCKALQAVEGDRYAATLVSAVGPVRATFDVTFQREIETDMESYVLVGAGNGGMAGSAQGRIHIALSDIPGGTLLAYSAETTINGKLAQLGSRLIDGAARKFSERFFINVQKRLAGPSAELPPADSVRAGSFPAGVSTADHRGAGGAPIAGISWWLPLACGLGCFAGTFLAGYLR</sequence>
<dbReference type="EMBL" id="CP021108">
    <property type="protein sequence ID" value="ARP84548.1"/>
    <property type="molecule type" value="Genomic_DNA"/>
</dbReference>
<keyword evidence="1" id="KW-0812">Transmembrane</keyword>
<evidence type="ECO:0000313" key="3">
    <source>
        <dbReference type="Proteomes" id="UP000194151"/>
    </source>
</evidence>
<dbReference type="InterPro" id="IPR023393">
    <property type="entry name" value="START-like_dom_sf"/>
</dbReference>
<accession>A0A1W6YU93</accession>
<evidence type="ECO:0000313" key="2">
    <source>
        <dbReference type="EMBL" id="ARP84548.1"/>
    </source>
</evidence>
<dbReference type="CDD" id="cd05018">
    <property type="entry name" value="CoxG"/>
    <property type="match status" value="1"/>
</dbReference>
<dbReference type="PANTHER" id="PTHR38588:SF1">
    <property type="entry name" value="BLL0334 PROTEIN"/>
    <property type="match status" value="1"/>
</dbReference>
<organism evidence="2 3">
    <name type="scientific">Bordetella genomosp. 8</name>
    <dbReference type="NCBI Taxonomy" id="1416806"/>
    <lineage>
        <taxon>Bacteria</taxon>
        <taxon>Pseudomonadati</taxon>
        <taxon>Pseudomonadota</taxon>
        <taxon>Betaproteobacteria</taxon>
        <taxon>Burkholderiales</taxon>
        <taxon>Alcaligenaceae</taxon>
        <taxon>Bordetella</taxon>
    </lineage>
</organism>
<dbReference type="RefSeq" id="WP_086067892.1">
    <property type="nucleotide sequence ID" value="NZ_CP021108.1"/>
</dbReference>
<dbReference type="Proteomes" id="UP000194151">
    <property type="component" value="Chromosome"/>
</dbReference>
<dbReference type="AlphaFoldDB" id="A0A1W6YU93"/>
<proteinExistence type="predicted"/>
<feature type="transmembrane region" description="Helical" evidence="1">
    <location>
        <begin position="184"/>
        <end position="204"/>
    </location>
</feature>
<dbReference type="Gene3D" id="3.30.530.20">
    <property type="match status" value="1"/>
</dbReference>
<evidence type="ECO:0008006" key="4">
    <source>
        <dbReference type="Google" id="ProtNLM"/>
    </source>
</evidence>
<dbReference type="OrthoDB" id="9787428at2"/>
<keyword evidence="1" id="KW-0472">Membrane</keyword>
<dbReference type="STRING" id="1416806.CAL12_14740"/>
<dbReference type="InterPro" id="IPR010419">
    <property type="entry name" value="CO_DH_gsu"/>
</dbReference>
<protein>
    <recommendedName>
        <fullName evidence="4">Carbon monoxide dehydrogenase</fullName>
    </recommendedName>
</protein>
<name>A0A1W6YU93_9BORD</name>